<dbReference type="RefSeq" id="WP_184159200.1">
    <property type="nucleotide sequence ID" value="NZ_JACHLC010000001.1"/>
</dbReference>
<gene>
    <name evidence="1" type="ORF">HNP36_001323</name>
</gene>
<evidence type="ECO:0000313" key="1">
    <source>
        <dbReference type="EMBL" id="MBB6370270.1"/>
    </source>
</evidence>
<evidence type="ECO:0000313" key="2">
    <source>
        <dbReference type="Proteomes" id="UP000589738"/>
    </source>
</evidence>
<name>A0A841NA67_9FLAO</name>
<proteinExistence type="predicted"/>
<sequence>MKEIVSVLVLLSLLYCKEEPKKENISVRQEIPDTSKTETVKDVVYTEFKPESIPNLKIEGFDVEEAFSVEGNSIVAGHYQSVDGKITLPDTEENWGKRLLMLNSKNQIIYQSKGSGEAYIYQPYFYKNNLNGNIIIVCQQAFEYFFGGDAFVLEKGKIKYLGNLDIEPKNDEKKLTDILKIKESDNKITFTFETDSLVLKPGSEDIVIRNNNVKYVYDHQSLKLYR</sequence>
<dbReference type="AlphaFoldDB" id="A0A841NA67"/>
<protein>
    <submittedName>
        <fullName evidence="1">Uncharacterized protein</fullName>
    </submittedName>
</protein>
<organism evidence="1 2">
    <name type="scientific">Chryseobacterium shigense</name>
    <dbReference type="NCBI Taxonomy" id="297244"/>
    <lineage>
        <taxon>Bacteria</taxon>
        <taxon>Pseudomonadati</taxon>
        <taxon>Bacteroidota</taxon>
        <taxon>Flavobacteriia</taxon>
        <taxon>Flavobacteriales</taxon>
        <taxon>Weeksellaceae</taxon>
        <taxon>Chryseobacterium group</taxon>
        <taxon>Chryseobacterium</taxon>
    </lineage>
</organism>
<accession>A0A841NA67</accession>
<dbReference type="EMBL" id="JACHLC010000001">
    <property type="protein sequence ID" value="MBB6370270.1"/>
    <property type="molecule type" value="Genomic_DNA"/>
</dbReference>
<keyword evidence="2" id="KW-1185">Reference proteome</keyword>
<reference evidence="1 2" key="1">
    <citation type="submission" date="2020-08" db="EMBL/GenBank/DDBJ databases">
        <title>Functional genomics of gut bacteria from endangered species of beetles.</title>
        <authorList>
            <person name="Carlos-Shanley C."/>
        </authorList>
    </citation>
    <scope>NUCLEOTIDE SEQUENCE [LARGE SCALE GENOMIC DNA]</scope>
    <source>
        <strain evidence="1 2">S00136</strain>
    </source>
</reference>
<dbReference type="Proteomes" id="UP000589738">
    <property type="component" value="Unassembled WGS sequence"/>
</dbReference>
<comment type="caution">
    <text evidence="1">The sequence shown here is derived from an EMBL/GenBank/DDBJ whole genome shotgun (WGS) entry which is preliminary data.</text>
</comment>